<sequence length="273" mass="29437">MAITHFIPTIWSAQMQMQYWERTVFAPLVNRDYEGDLTSGNKIKISGVVVPAIKDYKANNRTTSADDITDTEVEVPVDQEKNFDFYVDDIDKAQAAGTMDGYSTAASLGLAEDADKYIAGRLVAGSTPIGVTDAPLDGDDAFDIIADLQLAMNKAKVPTAGRILAINSVFQRSLVGASSKLTEVDTSGDPEGLREGTVGRLLGFRIISTENMPVTARAQAVAFNKDACAYVSQIQKVEGMRAQNKFADRLRGLHVYGSKIIRPEAAASYTASA</sequence>
<name>A0ABU2UVT1_9ACTN</name>
<protein>
    <submittedName>
        <fullName evidence="1">P22 phage major capsid protein family protein</fullName>
    </submittedName>
</protein>
<dbReference type="Proteomes" id="UP001180489">
    <property type="component" value="Unassembled WGS sequence"/>
</dbReference>
<gene>
    <name evidence="1" type="ORF">RM863_35260</name>
</gene>
<accession>A0ABU2UVT1</accession>
<dbReference type="RefSeq" id="WP_311637601.1">
    <property type="nucleotide sequence ID" value="NZ_JAVRFF010000061.1"/>
</dbReference>
<keyword evidence="2" id="KW-1185">Reference proteome</keyword>
<evidence type="ECO:0000313" key="2">
    <source>
        <dbReference type="Proteomes" id="UP001180489"/>
    </source>
</evidence>
<comment type="caution">
    <text evidence="1">The sequence shown here is derived from an EMBL/GenBank/DDBJ whole genome shotgun (WGS) entry which is preliminary data.</text>
</comment>
<organism evidence="1 2">
    <name type="scientific">Streptomyces hintoniae</name>
    <dbReference type="NCBI Taxonomy" id="3075521"/>
    <lineage>
        <taxon>Bacteria</taxon>
        <taxon>Bacillati</taxon>
        <taxon>Actinomycetota</taxon>
        <taxon>Actinomycetes</taxon>
        <taxon>Kitasatosporales</taxon>
        <taxon>Streptomycetaceae</taxon>
        <taxon>Streptomyces</taxon>
    </lineage>
</organism>
<dbReference type="EMBL" id="JAVRFF010000061">
    <property type="protein sequence ID" value="MDT0477394.1"/>
    <property type="molecule type" value="Genomic_DNA"/>
</dbReference>
<evidence type="ECO:0000313" key="1">
    <source>
        <dbReference type="EMBL" id="MDT0477394.1"/>
    </source>
</evidence>
<reference evidence="1" key="1">
    <citation type="submission" date="2024-05" db="EMBL/GenBank/DDBJ databases">
        <title>30 novel species of actinomycetes from the DSMZ collection.</title>
        <authorList>
            <person name="Nouioui I."/>
        </authorList>
    </citation>
    <scope>NUCLEOTIDE SEQUENCE</scope>
    <source>
        <strain evidence="1">DSM 41014</strain>
    </source>
</reference>
<proteinExistence type="predicted"/>